<evidence type="ECO:0000313" key="1">
    <source>
        <dbReference type="EMBL" id="WAR43569.1"/>
    </source>
</evidence>
<dbReference type="RefSeq" id="WP_255188538.1">
    <property type="nucleotide sequence ID" value="NZ_CP113517.1"/>
</dbReference>
<dbReference type="Proteomes" id="UP001162780">
    <property type="component" value="Chromosome"/>
</dbReference>
<protein>
    <submittedName>
        <fullName evidence="1">Uncharacterized protein</fullName>
    </submittedName>
</protein>
<sequence length="277" mass="31830">MTSLAFEIGFDHYRFGLPLEISRFQDCHRPQIRHGYEAAKLQKVSQKKPDLFDRKLLAIRDRAIIKSLEVSITKNDLQEKLAEAGENCPITGQPFTFAENQTTDWSVDRIDNTRGYCPDNIVIVSTIANQAKRDLDLSGLIKCALGKGHADETLSPGEWIRMARFYYHKMDMQKPLCFCRLLSEQAPLCDQILLLQLFKNREKRASAFLKCLEKHSGKDSVCKAKKLTHKRVYHRADIGLDVLYDSPKLYGWVQDFKKTIIAHSKEFDALLMDCLFA</sequence>
<gene>
    <name evidence="1" type="ORF">NM686_014435</name>
</gene>
<organism evidence="1 2">
    <name type="scientific">Methylomonas rapida</name>
    <dbReference type="NCBI Taxonomy" id="2963939"/>
    <lineage>
        <taxon>Bacteria</taxon>
        <taxon>Pseudomonadati</taxon>
        <taxon>Pseudomonadota</taxon>
        <taxon>Gammaproteobacteria</taxon>
        <taxon>Methylococcales</taxon>
        <taxon>Methylococcaceae</taxon>
        <taxon>Methylomonas</taxon>
    </lineage>
</organism>
<proteinExistence type="predicted"/>
<name>A0ABY7GE66_9GAMM</name>
<evidence type="ECO:0000313" key="2">
    <source>
        <dbReference type="Proteomes" id="UP001162780"/>
    </source>
</evidence>
<keyword evidence="2" id="KW-1185">Reference proteome</keyword>
<dbReference type="EMBL" id="CP113517">
    <property type="protein sequence ID" value="WAR43569.1"/>
    <property type="molecule type" value="Genomic_DNA"/>
</dbReference>
<accession>A0ABY7GE66</accession>
<reference evidence="1" key="1">
    <citation type="submission" date="2022-11" db="EMBL/GenBank/DDBJ databases">
        <title>Methylomonas rapida sp. nov., Carotenoid-Producing Obligate Methanotrophs with High Growth Characteristics and Biotechnological Potential.</title>
        <authorList>
            <person name="Tikhonova E.N."/>
            <person name="Suleimanov R.Z."/>
            <person name="Miroshnikov K."/>
            <person name="Oshkin I.Y."/>
            <person name="Belova S.E."/>
            <person name="Danilova O.V."/>
            <person name="Ashikhmin A."/>
            <person name="Konopkin A."/>
            <person name="But S.Y."/>
            <person name="Khmelenina V.N."/>
            <person name="Kuznetsov N."/>
            <person name="Pimenov N.V."/>
            <person name="Dedysh S.N."/>
        </authorList>
    </citation>
    <scope>NUCLEOTIDE SEQUENCE</scope>
    <source>
        <strain evidence="1">MP1</strain>
    </source>
</reference>
<dbReference type="Gene3D" id="3.30.40.220">
    <property type="match status" value="1"/>
</dbReference>